<sequence length="237" mass="26173">MNFAYGGTGVFDTVYHLGPNLTNQIDIFETLIRKSVFNISDLESSISLVSVVGNDYSTYAARNNGSTDQEWLSFISTVVDQITVNLKRIRGLGVGKIAVVSIQPIGCLPNVTATNSFKQCIERDNSLGFFHGTFLQQAVAKLNIETKHSPFIILDLYSSFMSVLKNKESIKFEDPLKPCCVGISSAYGCGSVDESGAKKYVVCEDPKSAFFWDSFHPTHEGWLAVYSALKETLRKLL</sequence>
<keyword evidence="6" id="KW-1185">Reference proteome</keyword>
<reference evidence="5 6" key="1">
    <citation type="journal article" date="2019" name="Plant Biotechnol. J.">
        <title>The red bayberry genome and genetic basis of sex determination.</title>
        <authorList>
            <person name="Jia H.M."/>
            <person name="Jia H.J."/>
            <person name="Cai Q.L."/>
            <person name="Wang Y."/>
            <person name="Zhao H.B."/>
            <person name="Yang W.F."/>
            <person name="Wang G.Y."/>
            <person name="Li Y.H."/>
            <person name="Zhan D.L."/>
            <person name="Shen Y.T."/>
            <person name="Niu Q.F."/>
            <person name="Chang L."/>
            <person name="Qiu J."/>
            <person name="Zhao L."/>
            <person name="Xie H.B."/>
            <person name="Fu W.Y."/>
            <person name="Jin J."/>
            <person name="Li X.W."/>
            <person name="Jiao Y."/>
            <person name="Zhou C.C."/>
            <person name="Tu T."/>
            <person name="Chai C.Y."/>
            <person name="Gao J.L."/>
            <person name="Fan L.J."/>
            <person name="van de Weg E."/>
            <person name="Wang J.Y."/>
            <person name="Gao Z.S."/>
        </authorList>
    </citation>
    <scope>NUCLEOTIDE SEQUENCE [LARGE SCALE GENOMIC DNA]</scope>
    <source>
        <tissue evidence="5">Leaves</tissue>
    </source>
</reference>
<dbReference type="EMBL" id="RXIC02000020">
    <property type="protein sequence ID" value="KAB1221298.1"/>
    <property type="molecule type" value="Genomic_DNA"/>
</dbReference>
<evidence type="ECO:0000313" key="5">
    <source>
        <dbReference type="EMBL" id="KAB1221298.1"/>
    </source>
</evidence>
<dbReference type="GO" id="GO:0016788">
    <property type="term" value="F:hydrolase activity, acting on ester bonds"/>
    <property type="evidence" value="ECO:0007669"/>
    <property type="project" value="InterPro"/>
</dbReference>
<dbReference type="InterPro" id="IPR001087">
    <property type="entry name" value="GDSL"/>
</dbReference>
<evidence type="ECO:0000256" key="1">
    <source>
        <dbReference type="ARBA" id="ARBA00008668"/>
    </source>
</evidence>
<comment type="caution">
    <text evidence="5">The sequence shown here is derived from an EMBL/GenBank/DDBJ whole genome shotgun (WGS) entry which is preliminary data.</text>
</comment>
<dbReference type="PANTHER" id="PTHR46020:SF32">
    <property type="entry name" value="GDSL ESTERASE_LIPASE"/>
    <property type="match status" value="1"/>
</dbReference>
<dbReference type="Proteomes" id="UP000516437">
    <property type="component" value="Chromosome 2"/>
</dbReference>
<evidence type="ECO:0000256" key="2">
    <source>
        <dbReference type="ARBA" id="ARBA00022801"/>
    </source>
</evidence>
<dbReference type="Gene3D" id="3.40.50.1110">
    <property type="entry name" value="SGNH hydrolase"/>
    <property type="match status" value="1"/>
</dbReference>
<keyword evidence="2" id="KW-0378">Hydrolase</keyword>
<evidence type="ECO:0000313" key="6">
    <source>
        <dbReference type="Proteomes" id="UP000516437"/>
    </source>
</evidence>
<evidence type="ECO:0000256" key="3">
    <source>
        <dbReference type="ARBA" id="ARBA00022963"/>
    </source>
</evidence>
<dbReference type="AlphaFoldDB" id="A0A6A1WC92"/>
<keyword evidence="4" id="KW-0443">Lipid metabolism</keyword>
<comment type="similarity">
    <text evidence="1">Belongs to the 'GDSL' lipolytic enzyme family.</text>
</comment>
<name>A0A6A1WC92_9ROSI</name>
<dbReference type="InterPro" id="IPR036514">
    <property type="entry name" value="SGNH_hydro_sf"/>
</dbReference>
<organism evidence="5 6">
    <name type="scientific">Morella rubra</name>
    <name type="common">Chinese bayberry</name>
    <dbReference type="NCBI Taxonomy" id="262757"/>
    <lineage>
        <taxon>Eukaryota</taxon>
        <taxon>Viridiplantae</taxon>
        <taxon>Streptophyta</taxon>
        <taxon>Embryophyta</taxon>
        <taxon>Tracheophyta</taxon>
        <taxon>Spermatophyta</taxon>
        <taxon>Magnoliopsida</taxon>
        <taxon>eudicotyledons</taxon>
        <taxon>Gunneridae</taxon>
        <taxon>Pentapetalae</taxon>
        <taxon>rosids</taxon>
        <taxon>fabids</taxon>
        <taxon>Fagales</taxon>
        <taxon>Myricaceae</taxon>
        <taxon>Morella</taxon>
    </lineage>
</organism>
<dbReference type="OrthoDB" id="1600564at2759"/>
<dbReference type="PANTHER" id="PTHR46020">
    <property type="entry name" value="OSJNBB0059K02.9 PROTEIN"/>
    <property type="match status" value="1"/>
</dbReference>
<accession>A0A6A1WC92</accession>
<gene>
    <name evidence="5" type="ORF">CJ030_MR2G005657</name>
</gene>
<proteinExistence type="inferred from homology"/>
<dbReference type="GO" id="GO:0016042">
    <property type="term" value="P:lipid catabolic process"/>
    <property type="evidence" value="ECO:0007669"/>
    <property type="project" value="UniProtKB-KW"/>
</dbReference>
<evidence type="ECO:0000256" key="4">
    <source>
        <dbReference type="ARBA" id="ARBA00023098"/>
    </source>
</evidence>
<dbReference type="Pfam" id="PF00657">
    <property type="entry name" value="Lipase_GDSL"/>
    <property type="match status" value="1"/>
</dbReference>
<keyword evidence="3" id="KW-0442">Lipid degradation</keyword>
<evidence type="ECO:0008006" key="7">
    <source>
        <dbReference type="Google" id="ProtNLM"/>
    </source>
</evidence>
<protein>
    <recommendedName>
        <fullName evidence="7">GDSL esterase/lipase</fullName>
    </recommendedName>
</protein>